<feature type="domain" description="C2H2-type" evidence="6">
    <location>
        <begin position="234"/>
        <end position="261"/>
    </location>
</feature>
<dbReference type="Pfam" id="PF13912">
    <property type="entry name" value="zf-C2H2_6"/>
    <property type="match status" value="1"/>
</dbReference>
<feature type="compositionally biased region" description="Basic and acidic residues" evidence="5">
    <location>
        <begin position="897"/>
        <end position="907"/>
    </location>
</feature>
<feature type="region of interest" description="Disordered" evidence="5">
    <location>
        <begin position="1632"/>
        <end position="1656"/>
    </location>
</feature>
<dbReference type="Gene3D" id="3.30.160.60">
    <property type="entry name" value="Classic Zinc Finger"/>
    <property type="match status" value="4"/>
</dbReference>
<reference evidence="7" key="3">
    <citation type="submission" date="2025-09" db="UniProtKB">
        <authorList>
            <consortium name="Ensembl"/>
        </authorList>
    </citation>
    <scope>IDENTIFICATION</scope>
</reference>
<feature type="compositionally biased region" description="Polar residues" evidence="5">
    <location>
        <begin position="584"/>
        <end position="603"/>
    </location>
</feature>
<dbReference type="FunFam" id="3.30.160.60:FF:002343">
    <property type="entry name" value="Zinc finger protein 33A"/>
    <property type="match status" value="2"/>
</dbReference>
<proteinExistence type="predicted"/>
<feature type="compositionally biased region" description="Basic residues" evidence="5">
    <location>
        <begin position="851"/>
        <end position="861"/>
    </location>
</feature>
<feature type="region of interest" description="Disordered" evidence="5">
    <location>
        <begin position="1583"/>
        <end position="1620"/>
    </location>
</feature>
<feature type="compositionally biased region" description="Low complexity" evidence="5">
    <location>
        <begin position="64"/>
        <end position="83"/>
    </location>
</feature>
<feature type="compositionally biased region" description="Low complexity" evidence="5">
    <location>
        <begin position="2108"/>
        <end position="2119"/>
    </location>
</feature>
<feature type="region of interest" description="Disordered" evidence="5">
    <location>
        <begin position="1131"/>
        <end position="1360"/>
    </location>
</feature>
<evidence type="ECO:0000256" key="5">
    <source>
        <dbReference type="SAM" id="MobiDB-lite"/>
    </source>
</evidence>
<feature type="compositionally biased region" description="Basic residues" evidence="5">
    <location>
        <begin position="821"/>
        <end position="831"/>
    </location>
</feature>
<keyword evidence="8" id="KW-1185">Reference proteome</keyword>
<dbReference type="GO" id="GO:0008270">
    <property type="term" value="F:zinc ion binding"/>
    <property type="evidence" value="ECO:0007669"/>
    <property type="project" value="UniProtKB-KW"/>
</dbReference>
<dbReference type="InterPro" id="IPR029526">
    <property type="entry name" value="PGBD"/>
</dbReference>
<dbReference type="PROSITE" id="PS00028">
    <property type="entry name" value="ZINC_FINGER_C2H2_1"/>
    <property type="match status" value="7"/>
</dbReference>
<dbReference type="GeneID" id="103388537"/>
<feature type="domain" description="C2H2-type" evidence="6">
    <location>
        <begin position="262"/>
        <end position="289"/>
    </location>
</feature>
<dbReference type="InParanoid" id="A0A3P8V1X7"/>
<feature type="compositionally biased region" description="Basic and acidic residues" evidence="5">
    <location>
        <begin position="692"/>
        <end position="717"/>
    </location>
</feature>
<evidence type="ECO:0000313" key="8">
    <source>
        <dbReference type="Proteomes" id="UP000265120"/>
    </source>
</evidence>
<keyword evidence="3" id="KW-0862">Zinc</keyword>
<evidence type="ECO:0000256" key="4">
    <source>
        <dbReference type="PROSITE-ProRule" id="PRU00042"/>
    </source>
</evidence>
<feature type="compositionally biased region" description="Basic and acidic residues" evidence="5">
    <location>
        <begin position="1344"/>
        <end position="1360"/>
    </location>
</feature>
<dbReference type="RefSeq" id="XP_008321801.1">
    <property type="nucleotide sequence ID" value="XM_008323579.3"/>
</dbReference>
<dbReference type="STRING" id="244447.ENSCSEP00000008567"/>
<accession>A0A3P8V1X7</accession>
<dbReference type="Proteomes" id="UP000265120">
    <property type="component" value="Chromosome 13"/>
</dbReference>
<reference evidence="7" key="2">
    <citation type="submission" date="2025-08" db="UniProtKB">
        <authorList>
            <consortium name="Ensembl"/>
        </authorList>
    </citation>
    <scope>IDENTIFICATION</scope>
</reference>
<feature type="compositionally biased region" description="Basic and acidic residues" evidence="5">
    <location>
        <begin position="1137"/>
        <end position="1147"/>
    </location>
</feature>
<feature type="region of interest" description="Disordered" evidence="5">
    <location>
        <begin position="985"/>
        <end position="1072"/>
    </location>
</feature>
<dbReference type="PROSITE" id="PS50157">
    <property type="entry name" value="ZINC_FINGER_C2H2_2"/>
    <property type="match status" value="6"/>
</dbReference>
<feature type="compositionally biased region" description="Polar residues" evidence="5">
    <location>
        <begin position="1173"/>
        <end position="1201"/>
    </location>
</feature>
<feature type="region of interest" description="Disordered" evidence="5">
    <location>
        <begin position="1"/>
        <end position="37"/>
    </location>
</feature>
<feature type="compositionally biased region" description="Polar residues" evidence="5">
    <location>
        <begin position="100"/>
        <end position="115"/>
    </location>
</feature>
<dbReference type="GeneTree" id="ENSGT01150000286958"/>
<evidence type="ECO:0000313" key="7">
    <source>
        <dbReference type="Ensembl" id="ENSCSEP00000008567.1"/>
    </source>
</evidence>
<feature type="region of interest" description="Disordered" evidence="5">
    <location>
        <begin position="1690"/>
        <end position="1715"/>
    </location>
</feature>
<feature type="domain" description="C2H2-type" evidence="6">
    <location>
        <begin position="1081"/>
        <end position="1109"/>
    </location>
</feature>
<dbReference type="PANTHER" id="PTHR47272:SF2">
    <property type="entry name" value="PIGGYBAC TRANSPOSABLE ELEMENT-DERIVED PROTEIN 3-LIKE"/>
    <property type="match status" value="1"/>
</dbReference>
<feature type="compositionally biased region" description="Polar residues" evidence="5">
    <location>
        <begin position="953"/>
        <end position="963"/>
    </location>
</feature>
<feature type="compositionally biased region" description="Basic residues" evidence="5">
    <location>
        <begin position="1023"/>
        <end position="1034"/>
    </location>
</feature>
<feature type="region of interest" description="Disordered" evidence="5">
    <location>
        <begin position="660"/>
        <end position="751"/>
    </location>
</feature>
<feature type="compositionally biased region" description="Basic residues" evidence="5">
    <location>
        <begin position="882"/>
        <end position="896"/>
    </location>
</feature>
<feature type="compositionally biased region" description="Low complexity" evidence="5">
    <location>
        <begin position="1590"/>
        <end position="1606"/>
    </location>
</feature>
<dbReference type="CTD" id="100006440"/>
<feature type="domain" description="C2H2-type" evidence="6">
    <location>
        <begin position="206"/>
        <end position="233"/>
    </location>
</feature>
<feature type="region of interest" description="Disordered" evidence="5">
    <location>
        <begin position="49"/>
        <end position="115"/>
    </location>
</feature>
<feature type="region of interest" description="Disordered" evidence="5">
    <location>
        <begin position="2084"/>
        <end position="2133"/>
    </location>
</feature>
<evidence type="ECO:0000256" key="3">
    <source>
        <dbReference type="ARBA" id="ARBA00022833"/>
    </source>
</evidence>
<feature type="region of interest" description="Disordered" evidence="5">
    <location>
        <begin position="580"/>
        <end position="621"/>
    </location>
</feature>
<feature type="domain" description="C2H2-type" evidence="6">
    <location>
        <begin position="169"/>
        <end position="197"/>
    </location>
</feature>
<feature type="domain" description="C2H2-type" evidence="6">
    <location>
        <begin position="290"/>
        <end position="317"/>
    </location>
</feature>
<keyword evidence="2 4" id="KW-0863">Zinc-finger</keyword>
<feature type="compositionally biased region" description="Low complexity" evidence="5">
    <location>
        <begin position="1271"/>
        <end position="1282"/>
    </location>
</feature>
<dbReference type="Pfam" id="PF13843">
    <property type="entry name" value="DDE_Tnp_1_7"/>
    <property type="match status" value="1"/>
</dbReference>
<dbReference type="Ensembl" id="ENSCSET00000008656.1">
    <property type="protein sequence ID" value="ENSCSEP00000008567.1"/>
    <property type="gene ID" value="ENSCSEG00000005470.1"/>
</dbReference>
<feature type="compositionally biased region" description="Polar residues" evidence="5">
    <location>
        <begin position="725"/>
        <end position="736"/>
    </location>
</feature>
<protein>
    <submittedName>
        <fullName evidence="7">Uncharacterized LOC103388537</fullName>
    </submittedName>
</protein>
<organism evidence="7 8">
    <name type="scientific">Cynoglossus semilaevis</name>
    <name type="common">Tongue sole</name>
    <dbReference type="NCBI Taxonomy" id="244447"/>
    <lineage>
        <taxon>Eukaryota</taxon>
        <taxon>Metazoa</taxon>
        <taxon>Chordata</taxon>
        <taxon>Craniata</taxon>
        <taxon>Vertebrata</taxon>
        <taxon>Euteleostomi</taxon>
        <taxon>Actinopterygii</taxon>
        <taxon>Neopterygii</taxon>
        <taxon>Teleostei</taxon>
        <taxon>Neoteleostei</taxon>
        <taxon>Acanthomorphata</taxon>
        <taxon>Carangaria</taxon>
        <taxon>Pleuronectiformes</taxon>
        <taxon>Pleuronectoidei</taxon>
        <taxon>Cynoglossidae</taxon>
        <taxon>Cynoglossinae</taxon>
        <taxon>Cynoglossus</taxon>
    </lineage>
</organism>
<keyword evidence="1" id="KW-0479">Metal-binding</keyword>
<dbReference type="PANTHER" id="PTHR47272">
    <property type="entry name" value="DDE_TNP_1_7 DOMAIN-CONTAINING PROTEIN"/>
    <property type="match status" value="1"/>
</dbReference>
<feature type="compositionally biased region" description="Polar residues" evidence="5">
    <location>
        <begin position="12"/>
        <end position="25"/>
    </location>
</feature>
<feature type="region of interest" description="Disordered" evidence="5">
    <location>
        <begin position="798"/>
        <end position="963"/>
    </location>
</feature>
<dbReference type="SMART" id="SM00355">
    <property type="entry name" value="ZnF_C2H2"/>
    <property type="match status" value="7"/>
</dbReference>
<evidence type="ECO:0000256" key="1">
    <source>
        <dbReference type="ARBA" id="ARBA00022723"/>
    </source>
</evidence>
<feature type="compositionally biased region" description="Basic and acidic residues" evidence="5">
    <location>
        <begin position="675"/>
        <end position="684"/>
    </location>
</feature>
<reference evidence="7 8" key="1">
    <citation type="journal article" date="2014" name="Nat. Genet.">
        <title>Whole-genome sequence of a flatfish provides insights into ZW sex chromosome evolution and adaptation to a benthic lifestyle.</title>
        <authorList>
            <person name="Chen S."/>
            <person name="Zhang G."/>
            <person name="Shao C."/>
            <person name="Huang Q."/>
            <person name="Liu G."/>
            <person name="Zhang P."/>
            <person name="Song W."/>
            <person name="An N."/>
            <person name="Chalopin D."/>
            <person name="Volff J.N."/>
            <person name="Hong Y."/>
            <person name="Li Q."/>
            <person name="Sha Z."/>
            <person name="Zhou H."/>
            <person name="Xie M."/>
            <person name="Yu Q."/>
            <person name="Liu Y."/>
            <person name="Xiang H."/>
            <person name="Wang N."/>
            <person name="Wu K."/>
            <person name="Yang C."/>
            <person name="Zhou Q."/>
            <person name="Liao X."/>
            <person name="Yang L."/>
            <person name="Hu Q."/>
            <person name="Zhang J."/>
            <person name="Meng L."/>
            <person name="Jin L."/>
            <person name="Tian Y."/>
            <person name="Lian J."/>
            <person name="Yang J."/>
            <person name="Miao G."/>
            <person name="Liu S."/>
            <person name="Liang Z."/>
            <person name="Yan F."/>
            <person name="Li Y."/>
            <person name="Sun B."/>
            <person name="Zhang H."/>
            <person name="Zhang J."/>
            <person name="Zhu Y."/>
            <person name="Du M."/>
            <person name="Zhao Y."/>
            <person name="Schartl M."/>
            <person name="Tang Q."/>
            <person name="Wang J."/>
        </authorList>
    </citation>
    <scope>NUCLEOTIDE SEQUENCE</scope>
</reference>
<feature type="region of interest" description="Disordered" evidence="5">
    <location>
        <begin position="1471"/>
        <end position="1530"/>
    </location>
</feature>
<feature type="compositionally biased region" description="Polar residues" evidence="5">
    <location>
        <begin position="2098"/>
        <end position="2107"/>
    </location>
</feature>
<feature type="compositionally biased region" description="Polar residues" evidence="5">
    <location>
        <begin position="832"/>
        <end position="844"/>
    </location>
</feature>
<feature type="compositionally biased region" description="Polar residues" evidence="5">
    <location>
        <begin position="1302"/>
        <end position="1312"/>
    </location>
</feature>
<dbReference type="KEGG" id="csem:103388537"/>
<name>A0A3P8V1X7_CYNSE</name>
<dbReference type="SUPFAM" id="SSF57667">
    <property type="entry name" value="beta-beta-alpha zinc fingers"/>
    <property type="match status" value="2"/>
</dbReference>
<dbReference type="OrthoDB" id="123207at2759"/>
<evidence type="ECO:0000256" key="2">
    <source>
        <dbReference type="ARBA" id="ARBA00022771"/>
    </source>
</evidence>
<feature type="compositionally biased region" description="Basic and acidic residues" evidence="5">
    <location>
        <begin position="1216"/>
        <end position="1244"/>
    </location>
</feature>
<dbReference type="InterPro" id="IPR013087">
    <property type="entry name" value="Znf_C2H2_type"/>
</dbReference>
<dbReference type="RefSeq" id="XP_008321803.1">
    <property type="nucleotide sequence ID" value="XM_008323581.3"/>
</dbReference>
<evidence type="ECO:0000259" key="6">
    <source>
        <dbReference type="PROSITE" id="PS50157"/>
    </source>
</evidence>
<feature type="compositionally biased region" description="Basic residues" evidence="5">
    <location>
        <begin position="799"/>
        <end position="810"/>
    </location>
</feature>
<dbReference type="Pfam" id="PF00096">
    <property type="entry name" value="zf-C2H2"/>
    <property type="match status" value="4"/>
</dbReference>
<sequence>MEGTTPAHSEPSPVTTAPTELTQDMVTDAQPGSDETHVQTVKVAVVDTEKRTSLPQEHQAELQTAETSAAGTATAAVENGTAVQSPSGERDHQEMEVMESTPNPVATTECEPQTTRPCVDEAKAMAKTKEKGQSGARKYVPSKKAMTDPLKMDTSSSLEMHFTSSMLSRQCDECHIIFSDNKSKERHLKLSHPAEYEQCILRNALFACYVCDRHFTNSTELMAHQKTHTDKKPFKCPICGLAFRKSTELTFHKKSHFGKDGYSCTDCGKPCKTLTLLKYHRRAHTGEMPYICKECGKRFPMPKALQKHILSHSTEGAEVQEGDAAAKTKKNDVRYSCSLCKASFKSPRTRLHHMKTKHNMLPSGTRNQTSAKQQVKQSTPIITPISVCQPGLLQLEPNGPLQKVDANVDTEQICRLIESLGNVQKVNQVVILGQVPPHAEPLELQQISHLTETVNLSPSQIDFMSLKQSQTLGLNDLNNQCDPMEQTIILEPITPDGQLESATFSELGAHIAAGEDIQLTLVHSAEAERPEGDVLHQIIQHDINQVQSEPVDQLVCHNDINLEQTVILELTPALIPTSELELSHTGQHNETPTSSLVSTSQMAKSPDQPPQGEEEEGSMSDPQLISAAELVETSIQTDMGNIPPSSVVSPDTITQYLSTSESNLEKDEDSQMQTEKPEHIHSVMDEDAPQESIEKVELELSEQKKTEKLPEDKKQDPVEEESSAAKENTSAQNNLSAKKKVSENKQKLQISELPVNVMSAQELVKVRKRKPARAFFFQGYIQEQISSVYSDDFQLNARPAKRQRNKKSRLVVKIGPQGKDKRNKKQKRASHQHQAPQEDVTTNTAEEKVAPSKKGRKRKKDRQVGHLVSSAEGKLPSTIRGPKVKKIKEHTKKTQIKKQEGEVREGVMEASKPQTASPVFGKKKQATTMKDQSDNPKERKRKKNLGKSEKVISKTTKQGSPITQDCLLLLRGHKQPQLKVYKLDPSKASSQTPEVDPQDSQTQQSKDDTTPTQESANNPVKGSGKKGGRTKKSPKVLSLLASLNPSCQPTEAAPTKPKTTRKRKSSSKIETEGVITSKQALDCKDCGQRFNELSSLQKHKATIHMLDSPDLTYTNGNVFEGVSRLNVATDWDTEPELGEKASEDRETTVSFPTLIPSPSLPVPAPAPVDIDLSAQSQASGDVTSQLANSATSPSELRNSILSKDLETAEPSASSESKQEKGTQKHPSSDSEDKGNMEEDVKEDLLLEVDLVTVGEQNDKEGSGSNLETCPEQNENESSVSEGENSETPKATGRVVETPRAKSLTSQTVSFSTHQEEIKEEEEEMLVQRKKRRGKGADANNVIIKRREEGGVTTETEKEQNECEVVFEKHPINPDLEKEDENQTGIKTCQTETRPESQANQPAAPVEHSPLIPSVLEGSAEEQVVFELDSVTTSVDEVMNEGGLQGGDEEDRDTDRSPGIILEKFLTLRQKGSADKTPCTMTAKDSPRPGHVGGIPEIKVEETMSDSPPVVPVSRDKPNTSVQRQQQRDVLVKEESSLVRWNMEPVNNGNTDTPVMQDEETTDCCVTKEFHSVQCIFYPVKEEEREVPIESTVTSRGTSTSAGSSAADQPELQSADGSLCEGSHAAQDNQEMKDFPGVSDFADGQDDEWPNPPDLQDFLLRAPDAEDTVGLELSDPQLHSEEEIMAYFYKNRNQGPPQPAAAPQSEVTSTNERRETSSKKPIEYFSTYFGWDTWVDVAHCTNSLPNVTTSVSAKEVAQFVGIHIAMGTLKFPSPKLYWQDLTKVPLICDAMSLSRFTELSRVLRLAAPPGDPINRHVAEERRDADLQIRRQSVEPSQCYRANESSLSTPQTDPLWKVQPLVSRFKAGCQALRRQDDYAVDQYLIPLTGEQHNKKYSFPCTMLIGFGGLLLHLDLKINLSDKEEAVEKMVPRGSTVFLCKQELSTPAMLERLLAAGVHGAGRVGGARGQIGDEFVSSDGKLMLRRSHCGFILSTAGIGHRNMASLVDSFEKAHMSAQLNRDLRQLYPIPVTASAATCWPQAVLWYLTDQALVNSWLQYRQDHKELSAHLTFMDFRLEVSKSLILSSGSDTQDSVPPHPPTENTHATNEGPSPSLVEESPLPDAATRYDGSGHWPEQLGEGEGGRCRFGDCQRTSRVLCLKCCVFLCISRSHNCFLNFHNQASSGKEL</sequence>
<dbReference type="OMA" id="QEHMASM"/>
<dbReference type="InterPro" id="IPR036236">
    <property type="entry name" value="Znf_C2H2_sf"/>
</dbReference>